<accession>A0ABR3HAK0</accession>
<dbReference type="PANTHER" id="PTHR33332">
    <property type="entry name" value="REVERSE TRANSCRIPTASE DOMAIN-CONTAINING PROTEIN"/>
    <property type="match status" value="1"/>
</dbReference>
<dbReference type="Pfam" id="PF00078">
    <property type="entry name" value="RVT_1"/>
    <property type="match status" value="1"/>
</dbReference>
<dbReference type="Gene3D" id="3.60.10.10">
    <property type="entry name" value="Endonuclease/exonuclease/phosphatase"/>
    <property type="match status" value="1"/>
</dbReference>
<dbReference type="InterPro" id="IPR036691">
    <property type="entry name" value="Endo/exonu/phosph_ase_sf"/>
</dbReference>
<evidence type="ECO:0000313" key="2">
    <source>
        <dbReference type="EMBL" id="KAL0867439.1"/>
    </source>
</evidence>
<protein>
    <recommendedName>
        <fullName evidence="1">Reverse transcriptase domain-containing protein</fullName>
    </recommendedName>
</protein>
<sequence length="966" mass="112448">MITSSFFVPRTRLTLFHQNIASILSKQDIFEVILDELNKELNGVDVICFSETFIKLGSEKNLHLNNYKMAATFCRKERRGGTCILINRDLDYKTIAITQTMPFSFECCAVEITQHSLIIACIYRTPNSNLDTFFLQLQSLLNMLTKKRNKNIILCGDWNIDMTQNNKHSKDLKSLLSNYNIINHINQPTRKNACLDLITSNLNQIVQSKIHCLCLSDHETGQSITFELDTDVKYRKKVSSWFEYRHDMCKENVKKFINCISALSFNEVLQEGDIQKAFHYFHDLIILFFNLCFPKIRVKMINKPLKNNWFTKGIKRCCIRKRQLYLKCRLSSANKRDTKKRYQLYTKILKKCILQSQKNSNAQYIAKSRNVCKTSWDILKKYIKNVNTKNDIQKLRLNDNNKYTDNPDEICDQFNKHFINLTNKTQTDKGAQFKDSLRNIPFHHNSLYLTPINENDIIKIIKGLKNTKSTGYDYINTNIIKQCANFIAIPLAHLVNLSLVQGQFPTELKRSIVKPLHKSGSHDEVNNYRPITLIPIISKIFEKVMHDKISTFISLEKLLKNEQFGFRRGSSTTLACFHLIKEVAQNLNNATHTLAIFLDMSKAFDFVSHKLLLNKLEKYGIRGTALSWIESYLSDREQCVEITRLLENTKKTFSSSYCYNRCGVPQGSVLGPLLFLLYINDLPNVTDQQCILFADDTTLIIKCKKKEELANIANLNLKKIVEWLELNNLNLNVNKTKFIKFKAKFNDEYKFDIKCNDNNVQSISSTKFLGITIDEFCNWKDHMDSIINKIDRFVFALRRVRQVASQEAAVMAYHGYVSSILRYGLILWGNSVDMPRAFRVQKKCVRSICGAHYLDSCKPLFRALGILPLPCLYIFEMGIFVKKYNNLFEKNKDFSGYRGRNPENLSIPPQRLTLYSKNAYCMAIKIFNKFSNDLKELPFTKFKNKLFNFLMEKMYYTVNDFLNDKN</sequence>
<dbReference type="InterPro" id="IPR043502">
    <property type="entry name" value="DNA/RNA_pol_sf"/>
</dbReference>
<evidence type="ECO:0000259" key="1">
    <source>
        <dbReference type="PROSITE" id="PS50878"/>
    </source>
</evidence>
<comment type="caution">
    <text evidence="2">The sequence shown here is derived from an EMBL/GenBank/DDBJ whole genome shotgun (WGS) entry which is preliminary data.</text>
</comment>
<dbReference type="SUPFAM" id="SSF56672">
    <property type="entry name" value="DNA/RNA polymerases"/>
    <property type="match status" value="1"/>
</dbReference>
<reference evidence="2 3" key="1">
    <citation type="submission" date="2024-06" db="EMBL/GenBank/DDBJ databases">
        <title>A chromosome-level genome assembly of beet webworm, Loxostege sticticalis.</title>
        <authorList>
            <person name="Zhang Y."/>
        </authorList>
    </citation>
    <scope>NUCLEOTIDE SEQUENCE [LARGE SCALE GENOMIC DNA]</scope>
    <source>
        <strain evidence="2">AQ026</strain>
        <tissue evidence="2">Whole body</tissue>
    </source>
</reference>
<feature type="domain" description="Reverse transcriptase" evidence="1">
    <location>
        <begin position="497"/>
        <end position="773"/>
    </location>
</feature>
<dbReference type="InterPro" id="IPR005135">
    <property type="entry name" value="Endo/exonuclease/phosphatase"/>
</dbReference>
<name>A0ABR3HAK0_LOXSC</name>
<organism evidence="2 3">
    <name type="scientific">Loxostege sticticalis</name>
    <name type="common">Beet webworm moth</name>
    <dbReference type="NCBI Taxonomy" id="481309"/>
    <lineage>
        <taxon>Eukaryota</taxon>
        <taxon>Metazoa</taxon>
        <taxon>Ecdysozoa</taxon>
        <taxon>Arthropoda</taxon>
        <taxon>Hexapoda</taxon>
        <taxon>Insecta</taxon>
        <taxon>Pterygota</taxon>
        <taxon>Neoptera</taxon>
        <taxon>Endopterygota</taxon>
        <taxon>Lepidoptera</taxon>
        <taxon>Glossata</taxon>
        <taxon>Ditrysia</taxon>
        <taxon>Pyraloidea</taxon>
        <taxon>Crambidae</taxon>
        <taxon>Pyraustinae</taxon>
        <taxon>Loxostege</taxon>
    </lineage>
</organism>
<dbReference type="InterPro" id="IPR000477">
    <property type="entry name" value="RT_dom"/>
</dbReference>
<dbReference type="CDD" id="cd01650">
    <property type="entry name" value="RT_nLTR_like"/>
    <property type="match status" value="1"/>
</dbReference>
<dbReference type="EMBL" id="JBEUOH010000022">
    <property type="protein sequence ID" value="KAL0867439.1"/>
    <property type="molecule type" value="Genomic_DNA"/>
</dbReference>
<dbReference type="Pfam" id="PF03372">
    <property type="entry name" value="Exo_endo_phos"/>
    <property type="match status" value="1"/>
</dbReference>
<dbReference type="SUPFAM" id="SSF56219">
    <property type="entry name" value="DNase I-like"/>
    <property type="match status" value="1"/>
</dbReference>
<dbReference type="Proteomes" id="UP001549920">
    <property type="component" value="Unassembled WGS sequence"/>
</dbReference>
<keyword evidence="3" id="KW-1185">Reference proteome</keyword>
<evidence type="ECO:0000313" key="3">
    <source>
        <dbReference type="Proteomes" id="UP001549920"/>
    </source>
</evidence>
<gene>
    <name evidence="2" type="ORF">ABMA27_008226</name>
</gene>
<proteinExistence type="predicted"/>
<dbReference type="PROSITE" id="PS50878">
    <property type="entry name" value="RT_POL"/>
    <property type="match status" value="1"/>
</dbReference>